<organism evidence="3">
    <name type="scientific">marine metagenome</name>
    <dbReference type="NCBI Taxonomy" id="408172"/>
    <lineage>
        <taxon>unclassified sequences</taxon>
        <taxon>metagenomes</taxon>
        <taxon>ecological metagenomes</taxon>
    </lineage>
</organism>
<accession>A0A383B7Q3</accession>
<evidence type="ECO:0000256" key="1">
    <source>
        <dbReference type="SAM" id="MobiDB-lite"/>
    </source>
</evidence>
<name>A0A383B7Q3_9ZZZZ</name>
<feature type="compositionally biased region" description="Basic and acidic residues" evidence="1">
    <location>
        <begin position="121"/>
        <end position="131"/>
    </location>
</feature>
<dbReference type="EMBL" id="UINC01198072">
    <property type="protein sequence ID" value="SVE15863.1"/>
    <property type="molecule type" value="Genomic_DNA"/>
</dbReference>
<evidence type="ECO:0000256" key="2">
    <source>
        <dbReference type="SAM" id="Phobius"/>
    </source>
</evidence>
<proteinExistence type="predicted"/>
<keyword evidence="2" id="KW-0812">Transmembrane</keyword>
<evidence type="ECO:0000313" key="3">
    <source>
        <dbReference type="EMBL" id="SVE15863.1"/>
    </source>
</evidence>
<protein>
    <submittedName>
        <fullName evidence="3">Uncharacterized protein</fullName>
    </submittedName>
</protein>
<feature type="region of interest" description="Disordered" evidence="1">
    <location>
        <begin position="77"/>
        <end position="106"/>
    </location>
</feature>
<keyword evidence="2" id="KW-1133">Transmembrane helix</keyword>
<feature type="compositionally biased region" description="Polar residues" evidence="1">
    <location>
        <begin position="91"/>
        <end position="101"/>
    </location>
</feature>
<feature type="compositionally biased region" description="Polar residues" evidence="1">
    <location>
        <begin position="173"/>
        <end position="184"/>
    </location>
</feature>
<gene>
    <name evidence="3" type="ORF">METZ01_LOCUS468717</name>
</gene>
<feature type="region of interest" description="Disordered" evidence="1">
    <location>
        <begin position="118"/>
        <end position="207"/>
    </location>
</feature>
<feature type="transmembrane region" description="Helical" evidence="2">
    <location>
        <begin position="17"/>
        <end position="38"/>
    </location>
</feature>
<reference evidence="3" key="1">
    <citation type="submission" date="2018-05" db="EMBL/GenBank/DDBJ databases">
        <authorList>
            <person name="Lanie J.A."/>
            <person name="Ng W.-L."/>
            <person name="Kazmierczak K.M."/>
            <person name="Andrzejewski T.M."/>
            <person name="Davidsen T.M."/>
            <person name="Wayne K.J."/>
            <person name="Tettelin H."/>
            <person name="Glass J.I."/>
            <person name="Rusch D."/>
            <person name="Podicherti R."/>
            <person name="Tsui H.-C.T."/>
            <person name="Winkler M.E."/>
        </authorList>
    </citation>
    <scope>NUCLEOTIDE SEQUENCE</scope>
</reference>
<feature type="compositionally biased region" description="Polar residues" evidence="1">
    <location>
        <begin position="132"/>
        <end position="162"/>
    </location>
</feature>
<feature type="non-terminal residue" evidence="3">
    <location>
        <position position="207"/>
    </location>
</feature>
<keyword evidence="2" id="KW-0472">Membrane</keyword>
<sequence length="207" mass="21790">MVEILPGPRLVSLPRRVGFGMLAVGVLLLIVVCAYYVYGKLHMNGRDQLIHEVARPSVTVAEMDRILIPNTVVGHAAPTGVEPDDSVLSARGTSAPSNKSITDADDSVRITPKILVPHGSSHSDAELKDGDVNQSSVPLQAPSLTTASLEPGPITNSATTKELASREVKEGTLSFSNGLSQSTLDPRMDTSEIRPPAPPNIDAGLAL</sequence>
<dbReference type="AlphaFoldDB" id="A0A383B7Q3"/>